<dbReference type="OrthoDB" id="37622at2"/>
<dbReference type="Proteomes" id="UP000184221">
    <property type="component" value="Unassembled WGS sequence"/>
</dbReference>
<keyword evidence="3" id="KW-1185">Reference proteome</keyword>
<comment type="similarity">
    <text evidence="1">Belongs to the CutA family.</text>
</comment>
<evidence type="ECO:0000313" key="3">
    <source>
        <dbReference type="Proteomes" id="UP000184221"/>
    </source>
</evidence>
<evidence type="ECO:0000313" key="2">
    <source>
        <dbReference type="EMBL" id="SHH83585.1"/>
    </source>
</evidence>
<dbReference type="InterPro" id="IPR015867">
    <property type="entry name" value="N-reg_PII/ATP_PRibTrfase_C"/>
</dbReference>
<dbReference type="Pfam" id="PF03091">
    <property type="entry name" value="CutA1"/>
    <property type="match status" value="1"/>
</dbReference>
<dbReference type="InterPro" id="IPR011322">
    <property type="entry name" value="N-reg_PII-like_a/b"/>
</dbReference>
<evidence type="ECO:0000256" key="1">
    <source>
        <dbReference type="ARBA" id="ARBA00010169"/>
    </source>
</evidence>
<dbReference type="EMBL" id="FQXC01000004">
    <property type="protein sequence ID" value="SHH83585.1"/>
    <property type="molecule type" value="Genomic_DNA"/>
</dbReference>
<dbReference type="SUPFAM" id="SSF54913">
    <property type="entry name" value="GlnB-like"/>
    <property type="match status" value="1"/>
</dbReference>
<proteinExistence type="inferred from homology"/>
<accession>A0A1M5W7Z5</accession>
<organism evidence="2 3">
    <name type="scientific">Marivita hallyeonensis</name>
    <dbReference type="NCBI Taxonomy" id="996342"/>
    <lineage>
        <taxon>Bacteria</taxon>
        <taxon>Pseudomonadati</taxon>
        <taxon>Pseudomonadota</taxon>
        <taxon>Alphaproteobacteria</taxon>
        <taxon>Rhodobacterales</taxon>
        <taxon>Roseobacteraceae</taxon>
        <taxon>Marivita</taxon>
    </lineage>
</organism>
<gene>
    <name evidence="2" type="ORF">SAMN05443551_3306</name>
</gene>
<dbReference type="GO" id="GO:0005507">
    <property type="term" value="F:copper ion binding"/>
    <property type="evidence" value="ECO:0007669"/>
    <property type="project" value="TreeGrafter"/>
</dbReference>
<dbReference type="PANTHER" id="PTHR23419:SF8">
    <property type="entry name" value="FI09726P"/>
    <property type="match status" value="1"/>
</dbReference>
<dbReference type="STRING" id="996342.SAMN05443551_3306"/>
<dbReference type="InterPro" id="IPR004323">
    <property type="entry name" value="Ion_tolerance_CutA"/>
</dbReference>
<sequence>MPLLSYTTLDDDQTAKALARKVVEAKLAACVQIQPITSVYEWNGIQEEAEIRVMFKTSRAAYPKLKDLILREHPYDEPALWVVEIADGSESFLNWIDATATG</sequence>
<name>A0A1M5W7Z5_9RHOB</name>
<dbReference type="AlphaFoldDB" id="A0A1M5W7Z5"/>
<protein>
    <submittedName>
        <fullName evidence="2">Divalent cation tolerance protein</fullName>
    </submittedName>
</protein>
<reference evidence="2 3" key="1">
    <citation type="submission" date="2016-11" db="EMBL/GenBank/DDBJ databases">
        <authorList>
            <person name="Jaros S."/>
            <person name="Januszkiewicz K."/>
            <person name="Wedrychowicz H."/>
        </authorList>
    </citation>
    <scope>NUCLEOTIDE SEQUENCE [LARGE SCALE GENOMIC DNA]</scope>
    <source>
        <strain evidence="2 3">DSM 29431</strain>
    </source>
</reference>
<dbReference type="PANTHER" id="PTHR23419">
    <property type="entry name" value="DIVALENT CATION TOLERANCE CUTA-RELATED"/>
    <property type="match status" value="1"/>
</dbReference>
<dbReference type="RefSeq" id="WP_072779146.1">
    <property type="nucleotide sequence ID" value="NZ_FQXC01000004.1"/>
</dbReference>
<dbReference type="Gene3D" id="3.30.70.120">
    <property type="match status" value="1"/>
</dbReference>
<dbReference type="GO" id="GO:0010038">
    <property type="term" value="P:response to metal ion"/>
    <property type="evidence" value="ECO:0007669"/>
    <property type="project" value="InterPro"/>
</dbReference>